<organism evidence="2">
    <name type="scientific">marine metagenome</name>
    <dbReference type="NCBI Taxonomy" id="408172"/>
    <lineage>
        <taxon>unclassified sequences</taxon>
        <taxon>metagenomes</taxon>
        <taxon>ecological metagenomes</taxon>
    </lineage>
</organism>
<sequence>MLRTRSKEENKISTYNRRRQNQRRPVPRYFSVVVTQTDPIRESLEATAFRLSTDSRTQLLILPIEAQYH</sequence>
<proteinExistence type="predicted"/>
<evidence type="ECO:0000313" key="2">
    <source>
        <dbReference type="EMBL" id="SVD89132.1"/>
    </source>
</evidence>
<dbReference type="AlphaFoldDB" id="A0A382Z0V0"/>
<accession>A0A382Z0V0</accession>
<dbReference type="EMBL" id="UINC01180105">
    <property type="protein sequence ID" value="SVD89132.1"/>
    <property type="molecule type" value="Genomic_DNA"/>
</dbReference>
<protein>
    <submittedName>
        <fullName evidence="2">Uncharacterized protein</fullName>
    </submittedName>
</protein>
<feature type="compositionally biased region" description="Basic and acidic residues" evidence="1">
    <location>
        <begin position="1"/>
        <end position="11"/>
    </location>
</feature>
<gene>
    <name evidence="2" type="ORF">METZ01_LOCUS441986</name>
</gene>
<reference evidence="2" key="1">
    <citation type="submission" date="2018-05" db="EMBL/GenBank/DDBJ databases">
        <authorList>
            <person name="Lanie J.A."/>
            <person name="Ng W.-L."/>
            <person name="Kazmierczak K.M."/>
            <person name="Andrzejewski T.M."/>
            <person name="Davidsen T.M."/>
            <person name="Wayne K.J."/>
            <person name="Tettelin H."/>
            <person name="Glass J.I."/>
            <person name="Rusch D."/>
            <person name="Podicherti R."/>
            <person name="Tsui H.-C.T."/>
            <person name="Winkler M.E."/>
        </authorList>
    </citation>
    <scope>NUCLEOTIDE SEQUENCE</scope>
</reference>
<evidence type="ECO:0000256" key="1">
    <source>
        <dbReference type="SAM" id="MobiDB-lite"/>
    </source>
</evidence>
<feature type="region of interest" description="Disordered" evidence="1">
    <location>
        <begin position="1"/>
        <end position="24"/>
    </location>
</feature>
<name>A0A382Z0V0_9ZZZZ</name>